<evidence type="ECO:0000256" key="8">
    <source>
        <dbReference type="ARBA" id="ARBA00023027"/>
    </source>
</evidence>
<dbReference type="SUPFAM" id="SSF52096">
    <property type="entry name" value="ClpP/crotonase"/>
    <property type="match status" value="1"/>
</dbReference>
<evidence type="ECO:0000256" key="3">
    <source>
        <dbReference type="ARBA" id="ARBA00008750"/>
    </source>
</evidence>
<keyword evidence="5" id="KW-0276">Fatty acid metabolism</keyword>
<organism evidence="15 16">
    <name type="scientific">Metapseudomonas boanensis</name>
    <dbReference type="NCBI Taxonomy" id="2822138"/>
    <lineage>
        <taxon>Bacteria</taxon>
        <taxon>Pseudomonadati</taxon>
        <taxon>Pseudomonadota</taxon>
        <taxon>Gammaproteobacteria</taxon>
        <taxon>Pseudomonadales</taxon>
        <taxon>Pseudomonadaceae</taxon>
        <taxon>Metapseudomonas</taxon>
    </lineage>
</organism>
<reference evidence="15 16" key="1">
    <citation type="submission" date="2021-04" db="EMBL/GenBank/DDBJ databases">
        <title>Pseudomonas boanensis sp. nov., a bacterium isolated from river water used for household purposes in Boane District, Mozambique.</title>
        <authorList>
            <person name="Nicklasson M."/>
            <person name="Martin-Rodriguez A.J."/>
            <person name="Thorell K."/>
            <person name="Neves L."/>
            <person name="Mussagy A."/>
            <person name="Rydberg H.A."/>
            <person name="Hernroth B."/>
            <person name="Svensson-Stadler L."/>
            <person name="Sjoling A."/>
        </authorList>
    </citation>
    <scope>NUCLEOTIDE SEQUENCE [LARGE SCALE GENOMIC DNA]</scope>
    <source>
        <strain evidence="15 16">DB1</strain>
    </source>
</reference>
<dbReference type="Gene3D" id="1.10.1040.50">
    <property type="match status" value="1"/>
</dbReference>
<dbReference type="InterPro" id="IPR008927">
    <property type="entry name" value="6-PGluconate_DH-like_C_sf"/>
</dbReference>
<dbReference type="Gene3D" id="3.90.226.10">
    <property type="entry name" value="2-enoyl-CoA Hydratase, Chain A, domain 1"/>
    <property type="match status" value="1"/>
</dbReference>
<protein>
    <recommendedName>
        <fullName evidence="4">enoyl-CoA hydratase</fullName>
        <ecNumber evidence="4">4.2.1.17</ecNumber>
    </recommendedName>
</protein>
<dbReference type="Gene3D" id="3.40.50.720">
    <property type="entry name" value="NAD(P)-binding Rossmann-like Domain"/>
    <property type="match status" value="1"/>
</dbReference>
<evidence type="ECO:0000256" key="12">
    <source>
        <dbReference type="ARBA" id="ARBA00049556"/>
    </source>
</evidence>
<comment type="similarity">
    <text evidence="2">In the central section; belongs to the 3-hydroxyacyl-CoA dehydrogenase family.</text>
</comment>
<comment type="similarity">
    <text evidence="3">In the N-terminal section; belongs to the enoyl-CoA hydratase/isomerase family.</text>
</comment>
<comment type="catalytic activity">
    <reaction evidence="12">
        <text>a (3S)-3-hydroxyacyl-CoA + NAD(+) = a 3-oxoacyl-CoA + NADH + H(+)</text>
        <dbReference type="Rhea" id="RHEA:22432"/>
        <dbReference type="ChEBI" id="CHEBI:15378"/>
        <dbReference type="ChEBI" id="CHEBI:57318"/>
        <dbReference type="ChEBI" id="CHEBI:57540"/>
        <dbReference type="ChEBI" id="CHEBI:57945"/>
        <dbReference type="ChEBI" id="CHEBI:90726"/>
        <dbReference type="EC" id="1.1.1.35"/>
    </reaction>
</comment>
<evidence type="ECO:0000256" key="11">
    <source>
        <dbReference type="ARBA" id="ARBA00023268"/>
    </source>
</evidence>
<evidence type="ECO:0000256" key="4">
    <source>
        <dbReference type="ARBA" id="ARBA00012076"/>
    </source>
</evidence>
<evidence type="ECO:0000256" key="1">
    <source>
        <dbReference type="ARBA" id="ARBA00005005"/>
    </source>
</evidence>
<keyword evidence="6" id="KW-0442">Lipid degradation</keyword>
<dbReference type="InterPro" id="IPR001753">
    <property type="entry name" value="Enoyl-CoA_hydra/iso"/>
</dbReference>
<evidence type="ECO:0000256" key="9">
    <source>
        <dbReference type="ARBA" id="ARBA00023098"/>
    </source>
</evidence>
<keyword evidence="9" id="KW-0443">Lipid metabolism</keyword>
<evidence type="ECO:0000259" key="13">
    <source>
        <dbReference type="Pfam" id="PF00725"/>
    </source>
</evidence>
<dbReference type="Proteomes" id="UP001519667">
    <property type="component" value="Unassembled WGS sequence"/>
</dbReference>
<gene>
    <name evidence="15" type="primary">fadB</name>
    <name evidence="15" type="ORF">J7302_11380</name>
</gene>
<evidence type="ECO:0000256" key="5">
    <source>
        <dbReference type="ARBA" id="ARBA00022832"/>
    </source>
</evidence>
<dbReference type="SUPFAM" id="SSF48179">
    <property type="entry name" value="6-phosphogluconate dehydrogenase C-terminal domain-like"/>
    <property type="match status" value="2"/>
</dbReference>
<dbReference type="InterPro" id="IPR050136">
    <property type="entry name" value="FA_oxidation_alpha_subunit"/>
</dbReference>
<dbReference type="NCBIfam" id="NF008727">
    <property type="entry name" value="PRK11730.1"/>
    <property type="match status" value="1"/>
</dbReference>
<keyword evidence="8" id="KW-0520">NAD</keyword>
<keyword evidence="16" id="KW-1185">Reference proteome</keyword>
<keyword evidence="11" id="KW-0511">Multifunctional enzyme</keyword>
<feature type="domain" description="3-hydroxyacyl-CoA dehydrogenase C-terminal" evidence="13">
    <location>
        <begin position="535"/>
        <end position="630"/>
    </location>
</feature>
<evidence type="ECO:0000256" key="10">
    <source>
        <dbReference type="ARBA" id="ARBA00023239"/>
    </source>
</evidence>
<evidence type="ECO:0000256" key="2">
    <source>
        <dbReference type="ARBA" id="ARBA00007005"/>
    </source>
</evidence>
<evidence type="ECO:0000313" key="15">
    <source>
        <dbReference type="EMBL" id="MBT8766718.1"/>
    </source>
</evidence>
<dbReference type="Pfam" id="PF00378">
    <property type="entry name" value="ECH_1"/>
    <property type="match status" value="1"/>
</dbReference>
<accession>A0ABS5XHG5</accession>
<dbReference type="CDD" id="cd06558">
    <property type="entry name" value="crotonase-like"/>
    <property type="match status" value="1"/>
</dbReference>
<dbReference type="InterPro" id="IPR006180">
    <property type="entry name" value="3-OHacyl-CoA_DH_CS"/>
</dbReference>
<sequence length="755" mass="80781">MTSLAAPSCSSAWSLKRASTCRRPWRASRTNQRTRTPEQSVSEILFRGQSLCLARIAGGFAELSLTRDDAINKLDRRTLDELSLAAELLERTEDLRGLLVSSGLDVFVVGADITEFGELFDRGREEIVSHTWEANQLFERLAALPLPSVVAINGFALGGGLELALAFDFRVMSDAARIGLPEVNLGLIPGYGGTVRLPRVSSVEVALDWIVSGKPQSAAAALVAGVVEQRVPASELRDAALVLLAQAADGQLDWRNRRRLRLGAVAETPAADAFQNARESLRVAPHQPARGLLIDLLERAWNKDHLLALRLEGETFAKVAKTQAASSLVRIFLNDQLVKKAGKAQRGIGAAIDQAVVLGAGIMGGGIAYTSALHGTSVRMKDIRQQALDLGMAEADKLLARQVAAGRLDETRAAKVRAAIVPQLDYQGFDRADVVVEAVVENLAVKHAVLREVEGEVGVETILLSNTSSLRIDDLAAPLARPENFAGMHFFNPVPVMPLVEIIRGERTGDAAIATAVGLALGMGKTPIVVKDGPGFLVNRILSAYIRAFLQLLSDGADFEEVDRVAEAFGWPMGPAYLEDVVGLDTGSHVCDLIFAGFPERMPAVPGNAFKALLAEGRLGQKSGAGFYRYEAGPGGRPRKFADPRAAELMAAVRPGPARRFDDGEIIERLMLPLIIESIHALQEGVVASAAELDTALLLGLGFPAYLGGALAYADWLGADHLLQRCAHHAALGPAYEAPALLRELAACGARFYDA</sequence>
<name>A0ABS5XHG5_9GAMM</name>
<dbReference type="PANTHER" id="PTHR43612">
    <property type="entry name" value="TRIFUNCTIONAL ENZYME SUBUNIT ALPHA"/>
    <property type="match status" value="1"/>
</dbReference>
<keyword evidence="7" id="KW-0560">Oxidoreductase</keyword>
<dbReference type="Pfam" id="PF00725">
    <property type="entry name" value="3HCDH"/>
    <property type="match status" value="2"/>
</dbReference>
<feature type="domain" description="3-hydroxyacyl-CoA dehydrogenase NAD binding" evidence="14">
    <location>
        <begin position="355"/>
        <end position="532"/>
    </location>
</feature>
<dbReference type="EMBL" id="JAGTIS010000005">
    <property type="protein sequence ID" value="MBT8766718.1"/>
    <property type="molecule type" value="Genomic_DNA"/>
</dbReference>
<evidence type="ECO:0000259" key="14">
    <source>
        <dbReference type="Pfam" id="PF02737"/>
    </source>
</evidence>
<dbReference type="InterPro" id="IPR006176">
    <property type="entry name" value="3-OHacyl-CoA_DH_NAD-bd"/>
</dbReference>
<dbReference type="InterPro" id="IPR029045">
    <property type="entry name" value="ClpP/crotonase-like_dom_sf"/>
</dbReference>
<dbReference type="SUPFAM" id="SSF51735">
    <property type="entry name" value="NAD(P)-binding Rossmann-fold domains"/>
    <property type="match status" value="1"/>
</dbReference>
<keyword evidence="10" id="KW-0456">Lyase</keyword>
<comment type="pathway">
    <text evidence="1">Lipid metabolism; fatty acid beta-oxidation.</text>
</comment>
<dbReference type="EC" id="4.2.1.17" evidence="4"/>
<feature type="domain" description="3-hydroxyacyl-CoA dehydrogenase C-terminal" evidence="13">
    <location>
        <begin position="666"/>
        <end position="747"/>
    </location>
</feature>
<dbReference type="Pfam" id="PF02737">
    <property type="entry name" value="3HCDH_N"/>
    <property type="match status" value="1"/>
</dbReference>
<evidence type="ECO:0000313" key="16">
    <source>
        <dbReference type="Proteomes" id="UP001519667"/>
    </source>
</evidence>
<comment type="caution">
    <text evidence="15">The sequence shown here is derived from an EMBL/GenBank/DDBJ whole genome shotgun (WGS) entry which is preliminary data.</text>
</comment>
<dbReference type="PANTHER" id="PTHR43612:SF3">
    <property type="entry name" value="TRIFUNCTIONAL ENZYME SUBUNIT ALPHA, MITOCHONDRIAL"/>
    <property type="match status" value="1"/>
</dbReference>
<evidence type="ECO:0000256" key="6">
    <source>
        <dbReference type="ARBA" id="ARBA00022963"/>
    </source>
</evidence>
<dbReference type="PROSITE" id="PS00067">
    <property type="entry name" value="3HCDH"/>
    <property type="match status" value="1"/>
</dbReference>
<dbReference type="InterPro" id="IPR006108">
    <property type="entry name" value="3HC_DH_C"/>
</dbReference>
<dbReference type="InterPro" id="IPR036291">
    <property type="entry name" value="NAD(P)-bd_dom_sf"/>
</dbReference>
<proteinExistence type="inferred from homology"/>
<evidence type="ECO:0000256" key="7">
    <source>
        <dbReference type="ARBA" id="ARBA00023002"/>
    </source>
</evidence>